<dbReference type="PANTHER" id="PTHR23192:SF85">
    <property type="entry name" value="GLIOMEDIN"/>
    <property type="match status" value="1"/>
</dbReference>
<dbReference type="SMART" id="SM00284">
    <property type="entry name" value="OLF"/>
    <property type="match status" value="1"/>
</dbReference>
<evidence type="ECO:0000256" key="1">
    <source>
        <dbReference type="ARBA" id="ARBA00004613"/>
    </source>
</evidence>
<evidence type="ECO:0000256" key="4">
    <source>
        <dbReference type="SAM" id="MobiDB-lite"/>
    </source>
</evidence>
<proteinExistence type="predicted"/>
<comment type="caution">
    <text evidence="3">Lacks conserved residue(s) required for the propagation of feature annotation.</text>
</comment>
<dbReference type="FunCoup" id="A0A6P8NYS5">
    <property type="interactions" value="86"/>
</dbReference>
<dbReference type="OrthoDB" id="8397025at2759"/>
<evidence type="ECO:0000256" key="2">
    <source>
        <dbReference type="ARBA" id="ARBA00022525"/>
    </source>
</evidence>
<accession>A0A6P8NYS5</accession>
<feature type="domain" description="Olfactomedin-like" evidence="5">
    <location>
        <begin position="293"/>
        <end position="537"/>
    </location>
</feature>
<dbReference type="InParanoid" id="A0A6P8NYS5"/>
<dbReference type="InterPro" id="IPR003112">
    <property type="entry name" value="Olfac-like_dom"/>
</dbReference>
<dbReference type="RefSeq" id="XP_033776309.1">
    <property type="nucleotide sequence ID" value="XM_033920418.1"/>
</dbReference>
<dbReference type="KEGG" id="gsh:117348366"/>
<dbReference type="CTD" id="342035"/>
<sequence length="539" mass="58740">MLAATGSAAGRSLLAAAALLTALNAAGTLFLLGQWAQLTGRLRELESRRRLLDEPPEPSSPLGQLLAELSARHRAGAEEEDGTPVSRNKRSHRQPQLRADEDDMLMMMMTYSLVPVRIMVDLCNNTKGICLTGPPGLPGPPGFDGLPGQNGSDGFSGIPGQKGEAGVNGKRGKSGAPGSKGDQGEKGEKGDPGELGTAGKDGSSGEKGEKGEKGEIYNDVIFEGLKGEQGLPGLQGPPGPPGPQGPPGNRRAKAQFQQSTVLYSAKCTGETCAVPKDDTLMENDKVYHPKKGECFIATVRSPTYVKKVDNAFGAWMMDSGNRSDERIWIAEHFSGLIVKEFENLTALLNNNYKTVELKWFFHGCGHLVYNQSLYYHKGGSDTIVKFEFETESVRTLKIENALYHGRNYLFSNSKSYFNVAMDEKGLWLIYASSLDENIVVANLDEKTFSVIKLINTTYPKTKAGNAFIACGILYVTDTKDMRVMFAFDLLKGKQVGASFDLRSSSSDLAMISYNPRDKHLHAWENGYLMEYPVHFLSDD</sequence>
<feature type="compositionally biased region" description="Basic and acidic residues" evidence="4">
    <location>
        <begin position="182"/>
        <end position="192"/>
    </location>
</feature>
<dbReference type="Proteomes" id="UP000515159">
    <property type="component" value="Chromosome 14"/>
</dbReference>
<feature type="region of interest" description="Disordered" evidence="4">
    <location>
        <begin position="73"/>
        <end position="101"/>
    </location>
</feature>
<evidence type="ECO:0000313" key="7">
    <source>
        <dbReference type="RefSeq" id="XP_033776309.1"/>
    </source>
</evidence>
<evidence type="ECO:0000259" key="5">
    <source>
        <dbReference type="PROSITE" id="PS51132"/>
    </source>
</evidence>
<feature type="compositionally biased region" description="Basic and acidic residues" evidence="4">
    <location>
        <begin position="203"/>
        <end position="214"/>
    </location>
</feature>
<dbReference type="InterPro" id="IPR050605">
    <property type="entry name" value="Olfactomedin-like_domain"/>
</dbReference>
<evidence type="ECO:0000256" key="3">
    <source>
        <dbReference type="PROSITE-ProRule" id="PRU00446"/>
    </source>
</evidence>
<dbReference type="GO" id="GO:0007165">
    <property type="term" value="P:signal transduction"/>
    <property type="evidence" value="ECO:0007669"/>
    <property type="project" value="TreeGrafter"/>
</dbReference>
<evidence type="ECO:0000313" key="6">
    <source>
        <dbReference type="Proteomes" id="UP000515159"/>
    </source>
</evidence>
<protein>
    <submittedName>
        <fullName evidence="7">Gliomedin isoform X1</fullName>
    </submittedName>
</protein>
<keyword evidence="6" id="KW-1185">Reference proteome</keyword>
<dbReference type="Gene3D" id="1.20.5.320">
    <property type="entry name" value="6-Phosphogluconate Dehydrogenase, domain 3"/>
    <property type="match status" value="1"/>
</dbReference>
<dbReference type="InterPro" id="IPR008160">
    <property type="entry name" value="Collagen"/>
</dbReference>
<dbReference type="AlphaFoldDB" id="A0A6P8NYS5"/>
<dbReference type="GO" id="GO:0005615">
    <property type="term" value="C:extracellular space"/>
    <property type="evidence" value="ECO:0007669"/>
    <property type="project" value="TreeGrafter"/>
</dbReference>
<dbReference type="GO" id="GO:0009986">
    <property type="term" value="C:cell surface"/>
    <property type="evidence" value="ECO:0007669"/>
    <property type="project" value="TreeGrafter"/>
</dbReference>
<feature type="region of interest" description="Disordered" evidence="4">
    <location>
        <begin position="140"/>
        <end position="214"/>
    </location>
</feature>
<organism evidence="6 7">
    <name type="scientific">Geotrypetes seraphini</name>
    <name type="common">Gaboon caecilian</name>
    <name type="synonym">Caecilia seraphini</name>
    <dbReference type="NCBI Taxonomy" id="260995"/>
    <lineage>
        <taxon>Eukaryota</taxon>
        <taxon>Metazoa</taxon>
        <taxon>Chordata</taxon>
        <taxon>Craniata</taxon>
        <taxon>Vertebrata</taxon>
        <taxon>Euteleostomi</taxon>
        <taxon>Amphibia</taxon>
        <taxon>Gymnophiona</taxon>
        <taxon>Geotrypetes</taxon>
    </lineage>
</organism>
<keyword evidence="2" id="KW-0964">Secreted</keyword>
<dbReference type="Pfam" id="PF01391">
    <property type="entry name" value="Collagen"/>
    <property type="match status" value="1"/>
</dbReference>
<dbReference type="GeneID" id="117348366"/>
<dbReference type="PROSITE" id="PS51132">
    <property type="entry name" value="OLF"/>
    <property type="match status" value="1"/>
</dbReference>
<reference evidence="7" key="1">
    <citation type="submission" date="2025-08" db="UniProtKB">
        <authorList>
            <consortium name="RefSeq"/>
        </authorList>
    </citation>
    <scope>IDENTIFICATION</scope>
</reference>
<feature type="compositionally biased region" description="Pro residues" evidence="4">
    <location>
        <begin position="235"/>
        <end position="246"/>
    </location>
</feature>
<gene>
    <name evidence="7" type="primary">GLDN</name>
</gene>
<name>A0A6P8NYS5_GEOSA</name>
<dbReference type="PANTHER" id="PTHR23192">
    <property type="entry name" value="OLFACTOMEDIN-RELATED"/>
    <property type="match status" value="1"/>
</dbReference>
<dbReference type="Pfam" id="PF02191">
    <property type="entry name" value="OLF"/>
    <property type="match status" value="1"/>
</dbReference>
<comment type="subcellular location">
    <subcellularLocation>
        <location evidence="1">Secreted</location>
    </subcellularLocation>
</comment>
<feature type="region of interest" description="Disordered" evidence="4">
    <location>
        <begin position="227"/>
        <end position="254"/>
    </location>
</feature>